<name>A0A4Y8AVW1_9FLAO</name>
<dbReference type="PANTHER" id="PTHR24421:SF10">
    <property type="entry name" value="NITRATE_NITRITE SENSOR PROTEIN NARQ"/>
    <property type="match status" value="1"/>
</dbReference>
<protein>
    <recommendedName>
        <fullName evidence="2">histidine kinase</fullName>
        <ecNumber evidence="2">2.7.13.3</ecNumber>
    </recommendedName>
</protein>
<dbReference type="GO" id="GO:0016020">
    <property type="term" value="C:membrane"/>
    <property type="evidence" value="ECO:0007669"/>
    <property type="project" value="InterPro"/>
</dbReference>
<dbReference type="SUPFAM" id="SSF55874">
    <property type="entry name" value="ATPase domain of HSP90 chaperone/DNA topoisomerase II/histidine kinase"/>
    <property type="match status" value="1"/>
</dbReference>
<feature type="domain" description="Histidine kinase/HSP90-like ATPase" evidence="10">
    <location>
        <begin position="314"/>
        <end position="395"/>
    </location>
</feature>
<dbReference type="InterPro" id="IPR013783">
    <property type="entry name" value="Ig-like_fold"/>
</dbReference>
<dbReference type="Pfam" id="PF07495">
    <property type="entry name" value="Y_Y_Y"/>
    <property type="match status" value="1"/>
</dbReference>
<evidence type="ECO:0000256" key="5">
    <source>
        <dbReference type="ARBA" id="ARBA00022741"/>
    </source>
</evidence>
<evidence type="ECO:0000259" key="12">
    <source>
        <dbReference type="Pfam" id="PF07730"/>
    </source>
</evidence>
<dbReference type="Pfam" id="PF02518">
    <property type="entry name" value="HATPase_c"/>
    <property type="match status" value="1"/>
</dbReference>
<accession>A0A4Y8AVW1</accession>
<proteinExistence type="predicted"/>
<evidence type="ECO:0000256" key="6">
    <source>
        <dbReference type="ARBA" id="ARBA00022777"/>
    </source>
</evidence>
<evidence type="ECO:0000313" key="14">
    <source>
        <dbReference type="Proteomes" id="UP000298517"/>
    </source>
</evidence>
<evidence type="ECO:0000256" key="2">
    <source>
        <dbReference type="ARBA" id="ARBA00012438"/>
    </source>
</evidence>
<keyword evidence="8" id="KW-0902">Two-component regulatory system</keyword>
<organism evidence="13 14">
    <name type="scientific">Gramella jeungdoensis</name>
    <dbReference type="NCBI Taxonomy" id="708091"/>
    <lineage>
        <taxon>Bacteria</taxon>
        <taxon>Pseudomonadati</taxon>
        <taxon>Bacteroidota</taxon>
        <taxon>Flavobacteriia</taxon>
        <taxon>Flavobacteriales</taxon>
        <taxon>Flavobacteriaceae</taxon>
        <taxon>Christiangramia</taxon>
    </lineage>
</organism>
<dbReference type="Gene3D" id="1.20.5.1930">
    <property type="match status" value="1"/>
</dbReference>
<keyword evidence="4" id="KW-0808">Transferase</keyword>
<dbReference type="CDD" id="cd16917">
    <property type="entry name" value="HATPase_UhpB-NarQ-NarX-like"/>
    <property type="match status" value="1"/>
</dbReference>
<evidence type="ECO:0000259" key="10">
    <source>
        <dbReference type="Pfam" id="PF02518"/>
    </source>
</evidence>
<evidence type="ECO:0000256" key="9">
    <source>
        <dbReference type="SAM" id="Phobius"/>
    </source>
</evidence>
<dbReference type="InterPro" id="IPR050482">
    <property type="entry name" value="Sensor_HK_TwoCompSys"/>
</dbReference>
<feature type="domain" description="Two component regulator three Y" evidence="11">
    <location>
        <begin position="108"/>
        <end position="160"/>
    </location>
</feature>
<keyword evidence="9" id="KW-0812">Transmembrane</keyword>
<dbReference type="InterPro" id="IPR011712">
    <property type="entry name" value="Sig_transdc_His_kin_sub3_dim/P"/>
</dbReference>
<dbReference type="EMBL" id="SNQI01000001">
    <property type="protein sequence ID" value="TEW76640.1"/>
    <property type="molecule type" value="Genomic_DNA"/>
</dbReference>
<dbReference type="Gene3D" id="2.60.40.10">
    <property type="entry name" value="Immunoglobulins"/>
    <property type="match status" value="1"/>
</dbReference>
<keyword evidence="3" id="KW-0597">Phosphoprotein</keyword>
<evidence type="ECO:0000256" key="8">
    <source>
        <dbReference type="ARBA" id="ARBA00023012"/>
    </source>
</evidence>
<evidence type="ECO:0000256" key="7">
    <source>
        <dbReference type="ARBA" id="ARBA00022840"/>
    </source>
</evidence>
<dbReference type="AlphaFoldDB" id="A0A4Y8AVW1"/>
<keyword evidence="14" id="KW-1185">Reference proteome</keyword>
<comment type="caution">
    <text evidence="13">The sequence shown here is derived from an EMBL/GenBank/DDBJ whole genome shotgun (WGS) entry which is preliminary data.</text>
</comment>
<dbReference type="GO" id="GO:0000155">
    <property type="term" value="F:phosphorelay sensor kinase activity"/>
    <property type="evidence" value="ECO:0007669"/>
    <property type="project" value="InterPro"/>
</dbReference>
<dbReference type="EC" id="2.7.13.3" evidence="2"/>
<evidence type="ECO:0000256" key="1">
    <source>
        <dbReference type="ARBA" id="ARBA00000085"/>
    </source>
</evidence>
<evidence type="ECO:0000256" key="4">
    <source>
        <dbReference type="ARBA" id="ARBA00022679"/>
    </source>
</evidence>
<dbReference type="Proteomes" id="UP000298517">
    <property type="component" value="Unassembled WGS sequence"/>
</dbReference>
<dbReference type="InterPro" id="IPR036890">
    <property type="entry name" value="HATPase_C_sf"/>
</dbReference>
<dbReference type="InterPro" id="IPR011123">
    <property type="entry name" value="Y_Y_Y"/>
</dbReference>
<dbReference type="PANTHER" id="PTHR24421">
    <property type="entry name" value="NITRATE/NITRITE SENSOR PROTEIN NARX-RELATED"/>
    <property type="match status" value="1"/>
</dbReference>
<dbReference type="GO" id="GO:0005524">
    <property type="term" value="F:ATP binding"/>
    <property type="evidence" value="ECO:0007669"/>
    <property type="project" value="UniProtKB-KW"/>
</dbReference>
<keyword evidence="9" id="KW-1133">Transmembrane helix</keyword>
<feature type="transmembrane region" description="Helical" evidence="9">
    <location>
        <begin position="174"/>
        <end position="191"/>
    </location>
</feature>
<feature type="domain" description="Signal transduction histidine kinase subgroup 3 dimerisation and phosphoacceptor" evidence="12">
    <location>
        <begin position="208"/>
        <end position="264"/>
    </location>
</feature>
<dbReference type="Pfam" id="PF07730">
    <property type="entry name" value="HisKA_3"/>
    <property type="match status" value="1"/>
</dbReference>
<dbReference type="InterPro" id="IPR003594">
    <property type="entry name" value="HATPase_dom"/>
</dbReference>
<gene>
    <name evidence="13" type="ORF">E2488_01980</name>
</gene>
<evidence type="ECO:0000259" key="11">
    <source>
        <dbReference type="Pfam" id="PF07495"/>
    </source>
</evidence>
<keyword evidence="9" id="KW-0472">Membrane</keyword>
<evidence type="ECO:0000256" key="3">
    <source>
        <dbReference type="ARBA" id="ARBA00022553"/>
    </source>
</evidence>
<keyword evidence="7" id="KW-0067">ATP-binding</keyword>
<evidence type="ECO:0000313" key="13">
    <source>
        <dbReference type="EMBL" id="TEW76640.1"/>
    </source>
</evidence>
<reference evidence="13 14" key="1">
    <citation type="journal article" date="2011" name="J. Microbiol.">
        <title>Gramella jeungdoensis sp. nov., isolated from a solar saltern in Korea.</title>
        <authorList>
            <person name="Joung Y."/>
            <person name="Kim H."/>
            <person name="Jang T."/>
            <person name="Ahn T.S."/>
            <person name="Joh K."/>
        </authorList>
    </citation>
    <scope>NUCLEOTIDE SEQUENCE [LARGE SCALE GENOMIC DNA]</scope>
    <source>
        <strain evidence="13 14">KCTC 23123</strain>
    </source>
</reference>
<sequence>MLFKRYRLIDFFCISCCFILNIGAQDSTYILNGVTANKKEIHVENQDSLIKIAAENLKLNFEKVSWYNSSKKSTSIIFFENDFTGIKLPYNNAFVKFEFATTNFPITTNCKFKYKLRGLYSSWITLEKTNEVIFTHLPPGAYNLEIVYSTNEDNWKMKTMGIPIIVDQVYYKRWWFVVISICCFVLLLFFIRKYELNHLKKMEALKMKISRDLHDELGSALTGIAIKSDLLLEQIDNKSKKEFLSEIAEESRCAVDALSDIVWVIDSSNNSIQNLSDRMESILYQYLTPLNIEITFQSLQTKKQILINQDCRQHVFLIFKEAITNIMKHSNATKVFVSITKNRKNLKLTIKDNGTRITNKFSTLNGNGIKNMKLRVEKIHGEIQFYYNKGFTIELLFNYLNK</sequence>
<dbReference type="Gene3D" id="3.30.565.10">
    <property type="entry name" value="Histidine kinase-like ATPase, C-terminal domain"/>
    <property type="match status" value="1"/>
</dbReference>
<keyword evidence="5" id="KW-0547">Nucleotide-binding</keyword>
<keyword evidence="6" id="KW-0418">Kinase</keyword>
<dbReference type="GO" id="GO:0046983">
    <property type="term" value="F:protein dimerization activity"/>
    <property type="evidence" value="ECO:0007669"/>
    <property type="project" value="InterPro"/>
</dbReference>
<comment type="catalytic activity">
    <reaction evidence="1">
        <text>ATP + protein L-histidine = ADP + protein N-phospho-L-histidine.</text>
        <dbReference type="EC" id="2.7.13.3"/>
    </reaction>
</comment>